<feature type="region of interest" description="Disordered" evidence="1">
    <location>
        <begin position="991"/>
        <end position="1112"/>
    </location>
</feature>
<feature type="transmembrane region" description="Helical" evidence="2">
    <location>
        <begin position="584"/>
        <end position="603"/>
    </location>
</feature>
<keyword evidence="3" id="KW-0732">Signal</keyword>
<feature type="compositionally biased region" description="Low complexity" evidence="1">
    <location>
        <begin position="848"/>
        <end position="859"/>
    </location>
</feature>
<proteinExistence type="predicted"/>
<keyword evidence="2" id="KW-0472">Membrane</keyword>
<keyword evidence="2" id="KW-0812">Transmembrane</keyword>
<feature type="signal peptide" evidence="3">
    <location>
        <begin position="1"/>
        <end position="22"/>
    </location>
</feature>
<feature type="compositionally biased region" description="Polar residues" evidence="1">
    <location>
        <begin position="880"/>
        <end position="890"/>
    </location>
</feature>
<organism evidence="5 6">
    <name type="scientific">Agrocybe pediades</name>
    <dbReference type="NCBI Taxonomy" id="84607"/>
    <lineage>
        <taxon>Eukaryota</taxon>
        <taxon>Fungi</taxon>
        <taxon>Dikarya</taxon>
        <taxon>Basidiomycota</taxon>
        <taxon>Agaricomycotina</taxon>
        <taxon>Agaricomycetes</taxon>
        <taxon>Agaricomycetidae</taxon>
        <taxon>Agaricales</taxon>
        <taxon>Agaricineae</taxon>
        <taxon>Strophariaceae</taxon>
        <taxon>Agrocybe</taxon>
    </lineage>
</organism>
<dbReference type="PANTHER" id="PTHR31145">
    <property type="entry name" value="INTEGRAL MEMBRANE PROTEIN (AFU_ORTHOLOGUE AFUA_7G01610)"/>
    <property type="match status" value="1"/>
</dbReference>
<dbReference type="GO" id="GO:0016020">
    <property type="term" value="C:membrane"/>
    <property type="evidence" value="ECO:0007669"/>
    <property type="project" value="TreeGrafter"/>
</dbReference>
<feature type="transmembrane region" description="Helical" evidence="2">
    <location>
        <begin position="374"/>
        <end position="394"/>
    </location>
</feature>
<dbReference type="PANTHER" id="PTHR31145:SF6">
    <property type="entry name" value="INTEGRAL MEMBRANE PROTEIN (AFU_ORTHOLOGUE AFUA_7G01610)"/>
    <property type="match status" value="1"/>
</dbReference>
<dbReference type="EMBL" id="JAACJL010000016">
    <property type="protein sequence ID" value="KAF4619915.1"/>
    <property type="molecule type" value="Genomic_DNA"/>
</dbReference>
<dbReference type="InterPro" id="IPR010308">
    <property type="entry name" value="TRP_C"/>
</dbReference>
<name>A0A8H4R0A4_9AGAR</name>
<feature type="compositionally biased region" description="Low complexity" evidence="1">
    <location>
        <begin position="445"/>
        <end position="455"/>
    </location>
</feature>
<feature type="transmembrane region" description="Helical" evidence="2">
    <location>
        <begin position="615"/>
        <end position="634"/>
    </location>
</feature>
<dbReference type="InterPro" id="IPR040241">
    <property type="entry name" value="TRP_Flc/Pkd2-like"/>
</dbReference>
<feature type="region of interest" description="Disordered" evidence="1">
    <location>
        <begin position="738"/>
        <end position="810"/>
    </location>
</feature>
<feature type="compositionally biased region" description="Low complexity" evidence="1">
    <location>
        <begin position="891"/>
        <end position="900"/>
    </location>
</feature>
<evidence type="ECO:0000313" key="6">
    <source>
        <dbReference type="Proteomes" id="UP000521872"/>
    </source>
</evidence>
<feature type="compositionally biased region" description="Basic residues" evidence="1">
    <location>
        <begin position="738"/>
        <end position="751"/>
    </location>
</feature>
<feature type="transmembrane region" description="Helical" evidence="2">
    <location>
        <begin position="674"/>
        <end position="696"/>
    </location>
</feature>
<feature type="transmembrane region" description="Helical" evidence="2">
    <location>
        <begin position="188"/>
        <end position="210"/>
    </location>
</feature>
<feature type="transmembrane region" description="Helical" evidence="2">
    <location>
        <begin position="640"/>
        <end position="662"/>
    </location>
</feature>
<comment type="caution">
    <text evidence="5">The sequence shown here is derived from an EMBL/GenBank/DDBJ whole genome shotgun (WGS) entry which is preliminary data.</text>
</comment>
<accession>A0A8H4R0A4</accession>
<evidence type="ECO:0000256" key="1">
    <source>
        <dbReference type="SAM" id="MobiDB-lite"/>
    </source>
</evidence>
<dbReference type="GO" id="GO:0055085">
    <property type="term" value="P:transmembrane transport"/>
    <property type="evidence" value="ECO:0007669"/>
    <property type="project" value="TreeGrafter"/>
</dbReference>
<evidence type="ECO:0000313" key="5">
    <source>
        <dbReference type="EMBL" id="KAF4619915.1"/>
    </source>
</evidence>
<evidence type="ECO:0000256" key="3">
    <source>
        <dbReference type="SAM" id="SignalP"/>
    </source>
</evidence>
<reference evidence="5 6" key="1">
    <citation type="submission" date="2019-12" db="EMBL/GenBank/DDBJ databases">
        <authorList>
            <person name="Floudas D."/>
            <person name="Bentzer J."/>
            <person name="Ahren D."/>
            <person name="Johansson T."/>
            <person name="Persson P."/>
            <person name="Tunlid A."/>
        </authorList>
    </citation>
    <scope>NUCLEOTIDE SEQUENCE [LARGE SCALE GENOMIC DNA]</scope>
    <source>
        <strain evidence="5 6">CBS 102.39</strain>
    </source>
</reference>
<feature type="domain" description="TRP C-terminal" evidence="4">
    <location>
        <begin position="497"/>
        <end position="696"/>
    </location>
</feature>
<dbReference type="AlphaFoldDB" id="A0A8H4R0A4"/>
<evidence type="ECO:0000256" key="2">
    <source>
        <dbReference type="SAM" id="Phobius"/>
    </source>
</evidence>
<evidence type="ECO:0000259" key="4">
    <source>
        <dbReference type="Pfam" id="PF06011"/>
    </source>
</evidence>
<gene>
    <name evidence="5" type="ORF">D9613_004917</name>
</gene>
<feature type="transmembrane region" description="Helical" evidence="2">
    <location>
        <begin position="534"/>
        <end position="554"/>
    </location>
</feature>
<sequence>MRAQLPYSVISLLLLLLPSTTADPLSIPFDDCFDEPDFEQQKFNVHTVYAQVSHNEEFGKYLNLTVLGTSPQDIVGLPVANGTSLATLFTTTSVLTLNAWSNSSYLCQNMRPESPLPEINSTDGTYCPIAQGPFAFSSTIPWGRNRELTTLITRLRGVDSNSNELLCLDMLTTPLEPRPSSPYGNAIIIFWSTVGLAIAYWLVVGLARIASAWGRGVTRPGRGLWSRAQSAGYILASAISGERLANNPALIRFCTPSLRDIIFHTQWCAALAMVAVEWPQFVYPLLTQTAWSTLSYNISLTQSSKNDHWDPLHTEPFSPPSGFSDQLSDPTSPIFVDQSIPNVLFSLPPDAKEGIPSFAYTVGIRPQDLFPTCMILFLGIMGAAIVISVLIWLIDYTVGLAGDSNGAQGHTANMNRLGRARSPTYGTKDVGDAALPSSTAEESKSLTGSHLGTSTSTKFPTARFALPLASSHPSERGINSHRSWWRIRADVGAFHGSVLHGNLVRILVLFHLPVTIFSCYQMTLPRNVVATSSVVLAALSFVVFSILIPAHLVIRVTFTTTNKLYDETKTLLSLGPLYNHYRHGSQLFASLFFATNIAFGVTIGGGQKSGTAQAIVILVVEVVSALVTSIWLPWGSGASMGLISFLFCVARIVIAVLLVILTQAISIGPGPGGWVAYGILVILALVYLALVLMLLSKVLEGLIRLFGGVGFDGSKHTVDSGLLGACGLLGCCGSRKKKYSRRRSKRRRHPNHPSSQLQTRDSDMSSYMPPAGGIVPLEGNVTPPRFLNAESRKNSNHSQPPSVLKPEYANRPYKEELDSEDEGYIMGAWQALPKAGYNAIGTGQQNRPSVSSSGSAPPSTGFSRVGGGRAHIDSPYAISGGSTHNFPSFGQQSQAQANYSSSALASPPLLFGQDDDSDEVPIALSNVSIGENGLPSGAMQPAHIRTKSQTAIVEDYSPAASGQASTTSMAAIAQQSQPVLPRRQTHVSEDTFLRPPSALAASKFTLGSTGSTREDDDSDDELDQHRKKKPWYHLRRNRPHSSDGRPSTAGVDLGKARAVDEELGGAGGSGNAPQTQRSFVVIRKPAGSMGRLNQASSSAHGYPPAASRPPTR</sequence>
<dbReference type="Pfam" id="PF06011">
    <property type="entry name" value="TRP"/>
    <property type="match status" value="1"/>
</dbReference>
<feature type="region of interest" description="Disordered" evidence="1">
    <location>
        <begin position="839"/>
        <end position="900"/>
    </location>
</feature>
<keyword evidence="6" id="KW-1185">Reference proteome</keyword>
<protein>
    <recommendedName>
        <fullName evidence="4">TRP C-terminal domain-containing protein</fullName>
    </recommendedName>
</protein>
<dbReference type="Proteomes" id="UP000521872">
    <property type="component" value="Unassembled WGS sequence"/>
</dbReference>
<feature type="compositionally biased region" description="Basic residues" evidence="1">
    <location>
        <begin position="1025"/>
        <end position="1039"/>
    </location>
</feature>
<keyword evidence="2" id="KW-1133">Transmembrane helix</keyword>
<feature type="region of interest" description="Disordered" evidence="1">
    <location>
        <begin position="431"/>
        <end position="455"/>
    </location>
</feature>
<feature type="chain" id="PRO_5034550375" description="TRP C-terminal domain-containing protein" evidence="3">
    <location>
        <begin position="23"/>
        <end position="1112"/>
    </location>
</feature>
<feature type="transmembrane region" description="Helical" evidence="2">
    <location>
        <begin position="503"/>
        <end position="522"/>
    </location>
</feature>